<dbReference type="InterPro" id="IPR015915">
    <property type="entry name" value="Kelch-typ_b-propeller"/>
</dbReference>
<feature type="non-terminal residue" evidence="4">
    <location>
        <position position="648"/>
    </location>
</feature>
<dbReference type="AlphaFoldDB" id="A0AAE0LGZ4"/>
<comment type="caution">
    <text evidence="4">The sequence shown here is derived from an EMBL/GenBank/DDBJ whole genome shotgun (WGS) entry which is preliminary data.</text>
</comment>
<dbReference type="SUPFAM" id="SSF117281">
    <property type="entry name" value="Kelch motif"/>
    <property type="match status" value="1"/>
</dbReference>
<dbReference type="Proteomes" id="UP001190700">
    <property type="component" value="Unassembled WGS sequence"/>
</dbReference>
<dbReference type="InterPro" id="IPR011498">
    <property type="entry name" value="Kelch_2"/>
</dbReference>
<sequence>MSKRATHALRVELGATWRELPEFPNPRAGHSTTIAGNSVYLVGGRGDGDTYYNDTICFNLRTEQWNVVSERSSFQPRAHHSATLIENEIWIIGGSDQRDVYQDVHVLNLKSLVWRNETPNVHGNDILLRRTAHRAVQHPTVPRAILIHGGVFKADNSKETEFKGTLTQVTNNRGRLEVKEVRASGVSPHPRGYHTFCCIQQRCFVIGGRAGSNRLIEKQDLIGVYDPGGNRWENVLCSGTPPPHARSSEAFAAVEGATGDGCVVMHGGAAARRSNKLHDIHFLYVNPQGSERDGTVRIQWLEGNLLPSTGGRAAGMAPLVLAAGRAAHTLSFSSSCKSLMLIGGYGGQPGEERMYHRDAYMLTTPVPLLEIVRSAVGVDNVPHGAGAMSKGNARGQRAAQEMKADDVELGGGWKSAKRQRQSSPPGAADVGRAASGARKKVPLNVQPLTSSAPAPMPTATPQMAGALAAQARRLLEQPIGAATAASPAAPPRGPSIAPWDAPGLAAGAEAGSSDHTSSSSAMQTLQITKLKLQVERLEHKLQEKSDLAATKDQMWAAAVEQGKLDKGELEALKGALSKAEDKAGQAAASTASLSQQVEASRQQATRAEQGQRQALQDLAKTEEERNALEAGLASVRGDADNLRAQIRQ</sequence>
<feature type="region of interest" description="Disordered" evidence="3">
    <location>
        <begin position="586"/>
        <end position="623"/>
    </location>
</feature>
<feature type="compositionally biased region" description="Polar residues" evidence="3">
    <location>
        <begin position="597"/>
        <end position="614"/>
    </location>
</feature>
<evidence type="ECO:0008006" key="6">
    <source>
        <dbReference type="Google" id="ProtNLM"/>
    </source>
</evidence>
<dbReference type="InterPro" id="IPR006652">
    <property type="entry name" value="Kelch_1"/>
</dbReference>
<dbReference type="SMART" id="SM00612">
    <property type="entry name" value="Kelch"/>
    <property type="match status" value="3"/>
</dbReference>
<keyword evidence="5" id="KW-1185">Reference proteome</keyword>
<evidence type="ECO:0000256" key="2">
    <source>
        <dbReference type="ARBA" id="ARBA00022737"/>
    </source>
</evidence>
<keyword evidence="1" id="KW-0880">Kelch repeat</keyword>
<dbReference type="Pfam" id="PF24681">
    <property type="entry name" value="Kelch_KLHDC2_KLHL20_DRC7"/>
    <property type="match status" value="1"/>
</dbReference>
<gene>
    <name evidence="4" type="ORF">CYMTET_7546</name>
</gene>
<feature type="compositionally biased region" description="Low complexity" evidence="3">
    <location>
        <begin position="447"/>
        <end position="460"/>
    </location>
</feature>
<name>A0AAE0LGZ4_9CHLO</name>
<reference evidence="4 5" key="1">
    <citation type="journal article" date="2015" name="Genome Biol. Evol.">
        <title>Comparative Genomics of a Bacterivorous Green Alga Reveals Evolutionary Causalities and Consequences of Phago-Mixotrophic Mode of Nutrition.</title>
        <authorList>
            <person name="Burns J.A."/>
            <person name="Paasch A."/>
            <person name="Narechania A."/>
            <person name="Kim E."/>
        </authorList>
    </citation>
    <scope>NUCLEOTIDE SEQUENCE [LARGE SCALE GENOMIC DNA]</scope>
    <source>
        <strain evidence="4 5">PLY_AMNH</strain>
    </source>
</reference>
<feature type="region of interest" description="Disordered" evidence="3">
    <location>
        <begin position="482"/>
        <end position="522"/>
    </location>
</feature>
<dbReference type="PANTHER" id="PTHR46093:SF18">
    <property type="entry name" value="FIBRONECTIN TYPE-III DOMAIN-CONTAINING PROTEIN"/>
    <property type="match status" value="1"/>
</dbReference>
<dbReference type="Pfam" id="PF07646">
    <property type="entry name" value="Kelch_2"/>
    <property type="match status" value="1"/>
</dbReference>
<protein>
    <recommendedName>
        <fullName evidence="6">Galactose oxidase</fullName>
    </recommendedName>
</protein>
<dbReference type="Gene3D" id="2.120.10.80">
    <property type="entry name" value="Kelch-type beta propeller"/>
    <property type="match status" value="2"/>
</dbReference>
<evidence type="ECO:0000313" key="5">
    <source>
        <dbReference type="Proteomes" id="UP001190700"/>
    </source>
</evidence>
<evidence type="ECO:0000256" key="1">
    <source>
        <dbReference type="ARBA" id="ARBA00022441"/>
    </source>
</evidence>
<dbReference type="EMBL" id="LGRX02002122">
    <property type="protein sequence ID" value="KAK3284822.1"/>
    <property type="molecule type" value="Genomic_DNA"/>
</dbReference>
<accession>A0AAE0LGZ4</accession>
<feature type="region of interest" description="Disordered" evidence="3">
    <location>
        <begin position="409"/>
        <end position="460"/>
    </location>
</feature>
<keyword evidence="2" id="KW-0677">Repeat</keyword>
<feature type="compositionally biased region" description="Low complexity" evidence="3">
    <location>
        <begin position="586"/>
        <end position="596"/>
    </location>
</feature>
<evidence type="ECO:0000256" key="3">
    <source>
        <dbReference type="SAM" id="MobiDB-lite"/>
    </source>
</evidence>
<proteinExistence type="predicted"/>
<dbReference type="PANTHER" id="PTHR46093">
    <property type="entry name" value="ACYL-COA-BINDING DOMAIN-CONTAINING PROTEIN 5"/>
    <property type="match status" value="1"/>
</dbReference>
<evidence type="ECO:0000313" key="4">
    <source>
        <dbReference type="EMBL" id="KAK3284822.1"/>
    </source>
</evidence>
<organism evidence="4 5">
    <name type="scientific">Cymbomonas tetramitiformis</name>
    <dbReference type="NCBI Taxonomy" id="36881"/>
    <lineage>
        <taxon>Eukaryota</taxon>
        <taxon>Viridiplantae</taxon>
        <taxon>Chlorophyta</taxon>
        <taxon>Pyramimonadophyceae</taxon>
        <taxon>Pyramimonadales</taxon>
        <taxon>Pyramimonadaceae</taxon>
        <taxon>Cymbomonas</taxon>
    </lineage>
</organism>